<comment type="caution">
    <text evidence="2">The sequence shown here is derived from an EMBL/GenBank/DDBJ whole genome shotgun (WGS) entry which is preliminary data.</text>
</comment>
<accession>A0A1A0VJ59</accession>
<reference evidence="2 3" key="1">
    <citation type="submission" date="2016-06" db="EMBL/GenBank/DDBJ databases">
        <authorList>
            <person name="Kjaerup R.B."/>
            <person name="Dalgaard T.S."/>
            <person name="Juul-Madsen H.R."/>
        </authorList>
    </citation>
    <scope>NUCLEOTIDE SEQUENCE [LARGE SCALE GENOMIC DNA]</scope>
    <source>
        <strain evidence="2 3">852002-51834_SCH5396731</strain>
    </source>
</reference>
<organism evidence="2 3">
    <name type="scientific">Mycobacterium colombiense</name>
    <dbReference type="NCBI Taxonomy" id="339268"/>
    <lineage>
        <taxon>Bacteria</taxon>
        <taxon>Bacillati</taxon>
        <taxon>Actinomycetota</taxon>
        <taxon>Actinomycetes</taxon>
        <taxon>Mycobacteriales</taxon>
        <taxon>Mycobacteriaceae</taxon>
        <taxon>Mycobacterium</taxon>
        <taxon>Mycobacterium avium complex (MAC)</taxon>
    </lineage>
</organism>
<name>A0A1A0VJ59_9MYCO</name>
<proteinExistence type="predicted"/>
<evidence type="ECO:0000256" key="1">
    <source>
        <dbReference type="SAM" id="MobiDB-lite"/>
    </source>
</evidence>
<dbReference type="RefSeq" id="WP_064881353.1">
    <property type="nucleotide sequence ID" value="NZ_LZSX01000065.1"/>
</dbReference>
<evidence type="ECO:0000313" key="3">
    <source>
        <dbReference type="Proteomes" id="UP000091914"/>
    </source>
</evidence>
<gene>
    <name evidence="2" type="ORF">A5760_11325</name>
</gene>
<feature type="region of interest" description="Disordered" evidence="1">
    <location>
        <begin position="16"/>
        <end position="44"/>
    </location>
</feature>
<dbReference type="Proteomes" id="UP000091914">
    <property type="component" value="Unassembled WGS sequence"/>
</dbReference>
<sequence length="81" mass="9151">MRAPFLVDRLVGQELRYNQADSHDKEESDGTGSASRGAVNGEEPSVDHKRWITYQLIGMIDVCEQYGETLARRSQRKAGLR</sequence>
<protein>
    <submittedName>
        <fullName evidence="2">Uncharacterized protein</fullName>
    </submittedName>
</protein>
<dbReference type="AlphaFoldDB" id="A0A1A0VJ59"/>
<dbReference type="EMBL" id="LZSX01000065">
    <property type="protein sequence ID" value="OBB83270.1"/>
    <property type="molecule type" value="Genomic_DNA"/>
</dbReference>
<evidence type="ECO:0000313" key="2">
    <source>
        <dbReference type="EMBL" id="OBB83270.1"/>
    </source>
</evidence>
<dbReference type="OrthoDB" id="4725947at2"/>